<dbReference type="GO" id="GO:0016740">
    <property type="term" value="F:transferase activity"/>
    <property type="evidence" value="ECO:0007669"/>
    <property type="project" value="UniProtKB-KW"/>
</dbReference>
<keyword evidence="1" id="KW-0808">Transferase</keyword>
<evidence type="ECO:0000313" key="2">
    <source>
        <dbReference type="Proteomes" id="UP001155128"/>
    </source>
</evidence>
<dbReference type="AlphaFoldDB" id="A0A9X2EJM9"/>
<dbReference type="InterPro" id="IPR003673">
    <property type="entry name" value="CoA-Trfase_fam_III"/>
</dbReference>
<gene>
    <name evidence="1" type="ORF">NDO55_01910</name>
</gene>
<dbReference type="InterPro" id="IPR050509">
    <property type="entry name" value="CoA-transferase_III"/>
</dbReference>
<sequence length="374" mass="39663">MMQGPLHGLRIIELAGVGPAPFAAMMLADHGAEVIRVERAGGFNVPPGPIDRGRTTIRLDLKRDPAKHAFLKLVESADGLIDPYRPGRIEALGLGPAQLHGVNSKLVIGRITGWGQHGPLSQQAGHDINYLALSGLLHGMGSADRRPLPPANLVADYGGGAMMLAFGMLAALLEVRNGADQGRVVDAAMSEGAALLGSFLYGLKNLGLWTDEREASLLNGGMALYGTYRCSDGKYLSVGAIEPQFVKSFLSGIGLSEDPLFINILDPELWEDQAEAVAERIGAEPRSHWLSVFDGKDACVAPVLKMSKAAQHPHHAARGAFVDQAGGPVPAPVPRYDEEALPLPPLRKVERDAEVALLESLGLDEEAIAQALGD</sequence>
<protein>
    <submittedName>
        <fullName evidence="1">CoA transferase</fullName>
    </submittedName>
</protein>
<dbReference type="Gene3D" id="3.30.1540.10">
    <property type="entry name" value="formyl-coa transferase, domain 3"/>
    <property type="match status" value="1"/>
</dbReference>
<dbReference type="Proteomes" id="UP001155128">
    <property type="component" value="Unassembled WGS sequence"/>
</dbReference>
<dbReference type="PANTHER" id="PTHR48228:SF5">
    <property type="entry name" value="ALPHA-METHYLACYL-COA RACEMASE"/>
    <property type="match status" value="1"/>
</dbReference>
<keyword evidence="2" id="KW-1185">Reference proteome</keyword>
<dbReference type="EMBL" id="JAMSHT010000001">
    <property type="protein sequence ID" value="MCM8556574.1"/>
    <property type="molecule type" value="Genomic_DNA"/>
</dbReference>
<dbReference type="RefSeq" id="WP_252111899.1">
    <property type="nucleotide sequence ID" value="NZ_JAMSHT010000001.1"/>
</dbReference>
<dbReference type="PANTHER" id="PTHR48228">
    <property type="entry name" value="SUCCINYL-COA--D-CITRAMALATE COA-TRANSFERASE"/>
    <property type="match status" value="1"/>
</dbReference>
<dbReference type="InterPro" id="IPR044855">
    <property type="entry name" value="CoA-Trfase_III_dom3_sf"/>
</dbReference>
<evidence type="ECO:0000313" key="1">
    <source>
        <dbReference type="EMBL" id="MCM8556574.1"/>
    </source>
</evidence>
<name>A0A9X2EJM9_9SPHN</name>
<proteinExistence type="predicted"/>
<accession>A0A9X2EJM9</accession>
<dbReference type="Pfam" id="PF02515">
    <property type="entry name" value="CoA_transf_3"/>
    <property type="match status" value="1"/>
</dbReference>
<dbReference type="Gene3D" id="3.40.50.10540">
    <property type="entry name" value="Crotonobetainyl-coa:carnitine coa-transferase, domain 1"/>
    <property type="match status" value="1"/>
</dbReference>
<comment type="caution">
    <text evidence="1">The sequence shown here is derived from an EMBL/GenBank/DDBJ whole genome shotgun (WGS) entry which is preliminary data.</text>
</comment>
<dbReference type="InterPro" id="IPR023606">
    <property type="entry name" value="CoA-Trfase_III_dom_1_sf"/>
</dbReference>
<reference evidence="1" key="1">
    <citation type="submission" date="2022-06" db="EMBL/GenBank/DDBJ databases">
        <title>Sphingomicrobium sedimins sp. nov., a marine bacterium isolated from tidal flat.</title>
        <authorList>
            <person name="Kim C.-H."/>
            <person name="Yoo Y."/>
            <person name="Kim J.-J."/>
        </authorList>
    </citation>
    <scope>NUCLEOTIDE SEQUENCE</scope>
    <source>
        <strain evidence="1">GRR-S6-50</strain>
    </source>
</reference>
<organism evidence="1 2">
    <name type="scientific">Sphingomicrobium sediminis</name>
    <dbReference type="NCBI Taxonomy" id="2950949"/>
    <lineage>
        <taxon>Bacteria</taxon>
        <taxon>Pseudomonadati</taxon>
        <taxon>Pseudomonadota</taxon>
        <taxon>Alphaproteobacteria</taxon>
        <taxon>Sphingomonadales</taxon>
        <taxon>Sphingomonadaceae</taxon>
        <taxon>Sphingomicrobium</taxon>
    </lineage>
</organism>
<dbReference type="SUPFAM" id="SSF89796">
    <property type="entry name" value="CoA-transferase family III (CaiB/BaiF)"/>
    <property type="match status" value="1"/>
</dbReference>